<dbReference type="Pfam" id="PF10294">
    <property type="entry name" value="Methyltransf_16"/>
    <property type="match status" value="1"/>
</dbReference>
<comment type="caution">
    <text evidence="2">The sequence shown here is derived from an EMBL/GenBank/DDBJ whole genome shotgun (WGS) entry which is preliminary data.</text>
</comment>
<organism evidence="2 3">
    <name type="scientific">Fistulifera solaris</name>
    <name type="common">Oleaginous diatom</name>
    <dbReference type="NCBI Taxonomy" id="1519565"/>
    <lineage>
        <taxon>Eukaryota</taxon>
        <taxon>Sar</taxon>
        <taxon>Stramenopiles</taxon>
        <taxon>Ochrophyta</taxon>
        <taxon>Bacillariophyta</taxon>
        <taxon>Bacillariophyceae</taxon>
        <taxon>Bacillariophycidae</taxon>
        <taxon>Naviculales</taxon>
        <taxon>Naviculaceae</taxon>
        <taxon>Fistulifera</taxon>
    </lineage>
</organism>
<keyword evidence="3" id="KW-1185">Reference proteome</keyword>
<dbReference type="AlphaFoldDB" id="A0A1Z5KGW6"/>
<dbReference type="Gene3D" id="3.40.50.150">
    <property type="entry name" value="Vaccinia Virus protein VP39"/>
    <property type="match status" value="1"/>
</dbReference>
<sequence>MSVKLLVTTVLLLLSYVHTFAVEKRVSKLLSWSNSENEAPTILGWCEERRLQDARELQVTVSCDDSEPLEVSIPIPTDENSLARTLWPSSLAAAILLRSPASKQLIKDKHVLELGCGLGLAGIVASSSAKSCCLTDHDEEIIQLLKNQNIPNINARYLEWRDEDRPDDIPSCDLVIGADIAYYFYLLRPLMDTAKDMLRSDNSAFMVVGQANRESQWDLYHNIRDGCYNQLTDEREAPWNGETRMLLYQLQMFKWQVDDDPSFETLDGTIPIAVMLHTSPDLEKFTFTTFDHIATKNDEEGIMMSF</sequence>
<evidence type="ECO:0008006" key="4">
    <source>
        <dbReference type="Google" id="ProtNLM"/>
    </source>
</evidence>
<reference evidence="2 3" key="1">
    <citation type="journal article" date="2015" name="Plant Cell">
        <title>Oil accumulation by the oleaginous diatom Fistulifera solaris as revealed by the genome and transcriptome.</title>
        <authorList>
            <person name="Tanaka T."/>
            <person name="Maeda Y."/>
            <person name="Veluchamy A."/>
            <person name="Tanaka M."/>
            <person name="Abida H."/>
            <person name="Marechal E."/>
            <person name="Bowler C."/>
            <person name="Muto M."/>
            <person name="Sunaga Y."/>
            <person name="Tanaka M."/>
            <person name="Yoshino T."/>
            <person name="Taniguchi T."/>
            <person name="Fukuda Y."/>
            <person name="Nemoto M."/>
            <person name="Matsumoto M."/>
            <person name="Wong P.S."/>
            <person name="Aburatani S."/>
            <person name="Fujibuchi W."/>
        </authorList>
    </citation>
    <scope>NUCLEOTIDE SEQUENCE [LARGE SCALE GENOMIC DNA]</scope>
    <source>
        <strain evidence="2 3">JPCC DA0580</strain>
    </source>
</reference>
<keyword evidence="1" id="KW-0732">Signal</keyword>
<gene>
    <name evidence="2" type="ORF">FisN_1Hh413</name>
</gene>
<dbReference type="EMBL" id="BDSP01000224">
    <property type="protein sequence ID" value="GAX25457.1"/>
    <property type="molecule type" value="Genomic_DNA"/>
</dbReference>
<proteinExistence type="predicted"/>
<dbReference type="PANTHER" id="PTHR14614">
    <property type="entry name" value="HEPATOCELLULAR CARCINOMA-ASSOCIATED ANTIGEN"/>
    <property type="match status" value="1"/>
</dbReference>
<evidence type="ECO:0000256" key="1">
    <source>
        <dbReference type="SAM" id="SignalP"/>
    </source>
</evidence>
<dbReference type="CDD" id="cd02440">
    <property type="entry name" value="AdoMet_MTases"/>
    <property type="match status" value="1"/>
</dbReference>
<dbReference type="OrthoDB" id="46564at2759"/>
<feature type="signal peptide" evidence="1">
    <location>
        <begin position="1"/>
        <end position="19"/>
    </location>
</feature>
<dbReference type="InterPro" id="IPR029063">
    <property type="entry name" value="SAM-dependent_MTases_sf"/>
</dbReference>
<dbReference type="InterPro" id="IPR019410">
    <property type="entry name" value="Methyltransf_16"/>
</dbReference>
<protein>
    <recommendedName>
        <fullName evidence="4">Calmodulin-lysine N-methyltransferase</fullName>
    </recommendedName>
</protein>
<evidence type="ECO:0000313" key="3">
    <source>
        <dbReference type="Proteomes" id="UP000198406"/>
    </source>
</evidence>
<dbReference type="Proteomes" id="UP000198406">
    <property type="component" value="Unassembled WGS sequence"/>
</dbReference>
<evidence type="ECO:0000313" key="2">
    <source>
        <dbReference type="EMBL" id="GAX25457.1"/>
    </source>
</evidence>
<accession>A0A1Z5KGW6</accession>
<name>A0A1Z5KGW6_FISSO</name>
<dbReference type="SUPFAM" id="SSF53335">
    <property type="entry name" value="S-adenosyl-L-methionine-dependent methyltransferases"/>
    <property type="match status" value="1"/>
</dbReference>
<feature type="chain" id="PRO_5012599836" description="Calmodulin-lysine N-methyltransferase" evidence="1">
    <location>
        <begin position="20"/>
        <end position="306"/>
    </location>
</feature>
<dbReference type="InParanoid" id="A0A1Z5KGW6"/>